<name>A0ABU2B097_9MICC</name>
<evidence type="ECO:0000256" key="1">
    <source>
        <dbReference type="ARBA" id="ARBA00023015"/>
    </source>
</evidence>
<dbReference type="InterPro" id="IPR036388">
    <property type="entry name" value="WH-like_DNA-bd_sf"/>
</dbReference>
<proteinExistence type="predicted"/>
<keyword evidence="3" id="KW-0804">Transcription</keyword>
<dbReference type="EMBL" id="JAVDYJ010000001">
    <property type="protein sequence ID" value="MDR7346218.1"/>
    <property type="molecule type" value="Genomic_DNA"/>
</dbReference>
<dbReference type="PRINTS" id="PR00598">
    <property type="entry name" value="HTHMARR"/>
</dbReference>
<keyword evidence="6" id="KW-1185">Reference proteome</keyword>
<dbReference type="InterPro" id="IPR039422">
    <property type="entry name" value="MarR/SlyA-like"/>
</dbReference>
<evidence type="ECO:0000313" key="6">
    <source>
        <dbReference type="Proteomes" id="UP001183794"/>
    </source>
</evidence>
<dbReference type="SMART" id="SM00347">
    <property type="entry name" value="HTH_MARR"/>
    <property type="match status" value="1"/>
</dbReference>
<dbReference type="SUPFAM" id="SSF46785">
    <property type="entry name" value="Winged helix' DNA-binding domain"/>
    <property type="match status" value="1"/>
</dbReference>
<organism evidence="5 6">
    <name type="scientific">Enteractinococcus fodinae</name>
    <dbReference type="NCBI Taxonomy" id="684663"/>
    <lineage>
        <taxon>Bacteria</taxon>
        <taxon>Bacillati</taxon>
        <taxon>Actinomycetota</taxon>
        <taxon>Actinomycetes</taxon>
        <taxon>Micrococcales</taxon>
        <taxon>Micrococcaceae</taxon>
    </lineage>
</organism>
<evidence type="ECO:0000256" key="3">
    <source>
        <dbReference type="ARBA" id="ARBA00023163"/>
    </source>
</evidence>
<evidence type="ECO:0000313" key="5">
    <source>
        <dbReference type="EMBL" id="MDR7346218.1"/>
    </source>
</evidence>
<dbReference type="PROSITE" id="PS01117">
    <property type="entry name" value="HTH_MARR_1"/>
    <property type="match status" value="1"/>
</dbReference>
<comment type="caution">
    <text evidence="5">The sequence shown here is derived from an EMBL/GenBank/DDBJ whole genome shotgun (WGS) entry which is preliminary data.</text>
</comment>
<gene>
    <name evidence="5" type="ORF">J2S62_000475</name>
</gene>
<dbReference type="Gene3D" id="1.10.10.10">
    <property type="entry name" value="Winged helix-like DNA-binding domain superfamily/Winged helix DNA-binding domain"/>
    <property type="match status" value="1"/>
</dbReference>
<dbReference type="RefSeq" id="WP_310170899.1">
    <property type="nucleotide sequence ID" value="NZ_BAABHE010000002.1"/>
</dbReference>
<dbReference type="GO" id="GO:0003677">
    <property type="term" value="F:DNA binding"/>
    <property type="evidence" value="ECO:0007669"/>
    <property type="project" value="UniProtKB-KW"/>
</dbReference>
<sequence>MSQESNPRPRHPLAPVAAALESPLGDHALFYLTQLEHTFRSATENSIQEFDLDLRQYSTLAFIVDGHAPTQQELSQLLRLDLSQVVSLTKGLEARGLLVRQTAAHDRRAKTLAITAAGRRLYAQAALEVRRVEEHLTASLSRRDHIALRALLGRILPLP</sequence>
<evidence type="ECO:0000259" key="4">
    <source>
        <dbReference type="PROSITE" id="PS50995"/>
    </source>
</evidence>
<dbReference type="Proteomes" id="UP001183794">
    <property type="component" value="Unassembled WGS sequence"/>
</dbReference>
<feature type="domain" description="HTH marR-type" evidence="4">
    <location>
        <begin position="25"/>
        <end position="157"/>
    </location>
</feature>
<accession>A0ABU2B097</accession>
<dbReference type="PANTHER" id="PTHR33164:SF43">
    <property type="entry name" value="HTH-TYPE TRANSCRIPTIONAL REPRESSOR YETL"/>
    <property type="match status" value="1"/>
</dbReference>
<dbReference type="InterPro" id="IPR000835">
    <property type="entry name" value="HTH_MarR-typ"/>
</dbReference>
<dbReference type="PANTHER" id="PTHR33164">
    <property type="entry name" value="TRANSCRIPTIONAL REGULATOR, MARR FAMILY"/>
    <property type="match status" value="1"/>
</dbReference>
<dbReference type="InterPro" id="IPR036390">
    <property type="entry name" value="WH_DNA-bd_sf"/>
</dbReference>
<keyword evidence="2 5" id="KW-0238">DNA-binding</keyword>
<dbReference type="Pfam" id="PF12802">
    <property type="entry name" value="MarR_2"/>
    <property type="match status" value="1"/>
</dbReference>
<reference evidence="5 6" key="1">
    <citation type="submission" date="2023-07" db="EMBL/GenBank/DDBJ databases">
        <title>Sequencing the genomes of 1000 actinobacteria strains.</title>
        <authorList>
            <person name="Klenk H.-P."/>
        </authorList>
    </citation>
    <scope>NUCLEOTIDE SEQUENCE [LARGE SCALE GENOMIC DNA]</scope>
    <source>
        <strain evidence="5 6">DSM 22966</strain>
    </source>
</reference>
<evidence type="ECO:0000256" key="2">
    <source>
        <dbReference type="ARBA" id="ARBA00023125"/>
    </source>
</evidence>
<keyword evidence="1" id="KW-0805">Transcription regulation</keyword>
<protein>
    <submittedName>
        <fullName evidence="5">DNA-binding MarR family transcriptional regulator</fullName>
    </submittedName>
</protein>
<dbReference type="InterPro" id="IPR023187">
    <property type="entry name" value="Tscrpt_reg_MarR-type_CS"/>
</dbReference>
<dbReference type="PROSITE" id="PS50995">
    <property type="entry name" value="HTH_MARR_2"/>
    <property type="match status" value="1"/>
</dbReference>